<dbReference type="InterPro" id="IPR012338">
    <property type="entry name" value="Beta-lactam/transpept-like"/>
</dbReference>
<sequence length="777" mass="87778">MYQIIKKIFILVLSFSLLSAFFILAILWAFSNNLPDYKFLKNYKPAVSSKVYSGNGELVNDFSTEKRIFVPYNAISEKVIKSFLSAEDKNFYSHPGVDAKGVLRAVINNISNIVSSKRLEGASTITQQVAKNFLLTNEVSLNRKIKEAILAFRIERALSKERILELYLNQIYLGGGAYGVASASLEYFDKSISELNYDEAALLAALPKAPSRYNPYKDIGLAKFRRDLVLKNLYENNYIKKIEYEKFINKKIILKKRKKNLAEDTSYYVEDIRKDVVNQLGFDKVYKEGLNISTPINLSLQKIAIKSLRKGLISYDKRKGWRGPLLKKKNLKNWKDQIGKLKLEKSINWNLAIVKKIDKFSIEIETENESNGIIQYENISWIKKEFKDILEVGDVIYVEKINNNVFALRQLPIVNGGIVVMDPFTGRVLALSGGFSFRKSEFNRATQALRQPGSAFKPFIYALALENGYTPSTLILDAPLVLEQGTDLKMWKPENYGKKFYGPSTLRMGLEKSRNLMTVRIAQNLGLKKIVNFSKQLGIYENPSELLSISLGSAETTLLKLTSAYSSFVNGGKLVKPIMIDRIQDSEGNTIFNNEKRKCINCDQISFLNKNYPEIEDKFPQIFSAQTAYQMTSILEGTVQNGTGKNLKNLNLDLAGKTGTTNSNTDTWFIGFTSKLAIGVYVGSDNPMSLGKYETGAKTALPIFKNFIKDAVKKEDARPFKVADGILLRVIDPITGEKALTDSNSTIIEAYKNVKNNNILNQDISNRLKNNNILKFY</sequence>
<comment type="subcellular location">
    <subcellularLocation>
        <location evidence="1">Cell inner membrane</location>
        <topology evidence="1">Single-pass type II membrane protein</topology>
    </subcellularLocation>
</comment>
<dbReference type="InterPro" id="IPR031376">
    <property type="entry name" value="PCB_OB"/>
</dbReference>
<dbReference type="InterPro" id="IPR001264">
    <property type="entry name" value="Glyco_trans_51"/>
</dbReference>
<evidence type="ECO:0000259" key="28">
    <source>
        <dbReference type="Pfam" id="PF17092"/>
    </source>
</evidence>
<keyword evidence="15" id="KW-0133">Cell shape</keyword>
<dbReference type="Proteomes" id="UP001166004">
    <property type="component" value="Unassembled WGS sequence"/>
</dbReference>
<evidence type="ECO:0000256" key="3">
    <source>
        <dbReference type="ARBA" id="ARBA00007090"/>
    </source>
</evidence>
<evidence type="ECO:0000256" key="13">
    <source>
        <dbReference type="ARBA" id="ARBA00022692"/>
    </source>
</evidence>
<dbReference type="EC" id="2.4.99.28" evidence="24"/>
<evidence type="ECO:0000256" key="16">
    <source>
        <dbReference type="ARBA" id="ARBA00022968"/>
    </source>
</evidence>
<keyword evidence="9" id="KW-0121">Carboxypeptidase</keyword>
<dbReference type="Gene3D" id="1.10.3810.10">
    <property type="entry name" value="Biosynthetic peptidoglycan transglycosylase-like"/>
    <property type="match status" value="1"/>
</dbReference>
<keyword evidence="12" id="KW-0808">Transferase</keyword>
<organism evidence="29 30">
    <name type="scientific">Pelagibacter ubique</name>
    <dbReference type="NCBI Taxonomy" id="198252"/>
    <lineage>
        <taxon>Bacteria</taxon>
        <taxon>Pseudomonadati</taxon>
        <taxon>Pseudomonadota</taxon>
        <taxon>Alphaproteobacteria</taxon>
        <taxon>Candidatus Pelagibacterales</taxon>
        <taxon>Candidatus Pelagibacteraceae</taxon>
        <taxon>Candidatus Pelagibacter</taxon>
    </lineage>
</organism>
<evidence type="ECO:0000256" key="20">
    <source>
        <dbReference type="ARBA" id="ARBA00023251"/>
    </source>
</evidence>
<dbReference type="Pfam" id="PF17092">
    <property type="entry name" value="PCB_OB"/>
    <property type="match status" value="1"/>
</dbReference>
<keyword evidence="21" id="KW-0511">Multifunctional enzyme</keyword>
<comment type="similarity">
    <text evidence="4">In the N-terminal section; belongs to the glycosyltransferase 51 family.</text>
</comment>
<dbReference type="Pfam" id="PF00905">
    <property type="entry name" value="Transpeptidase"/>
    <property type="match status" value="1"/>
</dbReference>
<name>A0ABX1T2C0_PELUQ</name>
<keyword evidence="7" id="KW-1003">Cell membrane</keyword>
<dbReference type="InterPro" id="IPR001460">
    <property type="entry name" value="PCN-bd_Tpept"/>
</dbReference>
<dbReference type="NCBIfam" id="TIGR02074">
    <property type="entry name" value="PBP_1a_fam"/>
    <property type="match status" value="1"/>
</dbReference>
<comment type="caution">
    <text evidence="29">The sequence shown here is derived from an EMBL/GenBank/DDBJ whole genome shotgun (WGS) entry which is preliminary data.</text>
</comment>
<keyword evidence="16" id="KW-0735">Signal-anchor</keyword>
<feature type="domain" description="Penicillin-binding protein transpeptidase" evidence="26">
    <location>
        <begin position="416"/>
        <end position="708"/>
    </location>
</feature>
<keyword evidence="11" id="KW-0328">Glycosyltransferase</keyword>
<protein>
    <recommendedName>
        <fullName evidence="6">Penicillin-binding protein 1A</fullName>
        <ecNumber evidence="24">2.4.99.28</ecNumber>
        <ecNumber evidence="5">3.4.16.4</ecNumber>
    </recommendedName>
</protein>
<keyword evidence="10" id="KW-0645">Protease</keyword>
<evidence type="ECO:0000256" key="10">
    <source>
        <dbReference type="ARBA" id="ARBA00022670"/>
    </source>
</evidence>
<evidence type="ECO:0000256" key="9">
    <source>
        <dbReference type="ARBA" id="ARBA00022645"/>
    </source>
</evidence>
<evidence type="ECO:0000256" key="5">
    <source>
        <dbReference type="ARBA" id="ARBA00012448"/>
    </source>
</evidence>
<keyword evidence="13" id="KW-0812">Transmembrane</keyword>
<dbReference type="PANTHER" id="PTHR32282:SF27">
    <property type="entry name" value="PENICILLIN-BINDING PROTEIN 1A"/>
    <property type="match status" value="1"/>
</dbReference>
<comment type="catalytic activity">
    <reaction evidence="25">
        <text>[GlcNAc-(1-&gt;4)-Mur2Ac(oyl-L-Ala-gamma-D-Glu-L-Lys-D-Ala-D-Ala)](n)-di-trans,octa-cis-undecaprenyl diphosphate + beta-D-GlcNAc-(1-&gt;4)-Mur2Ac(oyl-L-Ala-gamma-D-Glu-L-Lys-D-Ala-D-Ala)-di-trans,octa-cis-undecaprenyl diphosphate = [GlcNAc-(1-&gt;4)-Mur2Ac(oyl-L-Ala-gamma-D-Glu-L-Lys-D-Ala-D-Ala)](n+1)-di-trans,octa-cis-undecaprenyl diphosphate + di-trans,octa-cis-undecaprenyl diphosphate + H(+)</text>
        <dbReference type="Rhea" id="RHEA:23708"/>
        <dbReference type="Rhea" id="RHEA-COMP:9602"/>
        <dbReference type="Rhea" id="RHEA-COMP:9603"/>
        <dbReference type="ChEBI" id="CHEBI:15378"/>
        <dbReference type="ChEBI" id="CHEBI:58405"/>
        <dbReference type="ChEBI" id="CHEBI:60033"/>
        <dbReference type="ChEBI" id="CHEBI:78435"/>
        <dbReference type="EC" id="2.4.99.28"/>
    </reaction>
</comment>
<accession>A0ABX1T2C0</accession>
<evidence type="ECO:0000259" key="27">
    <source>
        <dbReference type="Pfam" id="PF00912"/>
    </source>
</evidence>
<evidence type="ECO:0000256" key="15">
    <source>
        <dbReference type="ARBA" id="ARBA00022960"/>
    </source>
</evidence>
<evidence type="ECO:0000256" key="8">
    <source>
        <dbReference type="ARBA" id="ARBA00022519"/>
    </source>
</evidence>
<evidence type="ECO:0000256" key="23">
    <source>
        <dbReference type="ARBA" id="ARBA00034000"/>
    </source>
</evidence>
<evidence type="ECO:0000256" key="21">
    <source>
        <dbReference type="ARBA" id="ARBA00023268"/>
    </source>
</evidence>
<evidence type="ECO:0000256" key="25">
    <source>
        <dbReference type="ARBA" id="ARBA00049902"/>
    </source>
</evidence>
<dbReference type="EC" id="3.4.16.4" evidence="5"/>
<evidence type="ECO:0000256" key="18">
    <source>
        <dbReference type="ARBA" id="ARBA00022989"/>
    </source>
</evidence>
<dbReference type="EMBL" id="LANA01000002">
    <property type="protein sequence ID" value="NMN67741.1"/>
    <property type="molecule type" value="Genomic_DNA"/>
</dbReference>
<evidence type="ECO:0000256" key="6">
    <source>
        <dbReference type="ARBA" id="ARBA00018638"/>
    </source>
</evidence>
<evidence type="ECO:0000313" key="29">
    <source>
        <dbReference type="EMBL" id="NMN67741.1"/>
    </source>
</evidence>
<evidence type="ECO:0000313" key="30">
    <source>
        <dbReference type="Proteomes" id="UP001166004"/>
    </source>
</evidence>
<dbReference type="Gene3D" id="3.40.710.10">
    <property type="entry name" value="DD-peptidase/beta-lactamase superfamily"/>
    <property type="match status" value="2"/>
</dbReference>
<comment type="catalytic activity">
    <reaction evidence="23">
        <text>Preferential cleavage: (Ac)2-L-Lys-D-Ala-|-D-Ala. Also transpeptidation of peptidyl-alanyl moieties that are N-acyl substituents of D-alanine.</text>
        <dbReference type="EC" id="3.4.16.4"/>
    </reaction>
</comment>
<keyword evidence="14" id="KW-0378">Hydrolase</keyword>
<gene>
    <name evidence="29" type="ORF">VP91_00008900</name>
</gene>
<keyword evidence="30" id="KW-1185">Reference proteome</keyword>
<proteinExistence type="inferred from homology"/>
<comment type="similarity">
    <text evidence="3">In the C-terminal section; belongs to the transpeptidase family.</text>
</comment>
<evidence type="ECO:0000256" key="19">
    <source>
        <dbReference type="ARBA" id="ARBA00023136"/>
    </source>
</evidence>
<dbReference type="InterPro" id="IPR050396">
    <property type="entry name" value="Glycosyltr_51/Transpeptidase"/>
</dbReference>
<reference evidence="29 30" key="1">
    <citation type="submission" date="2019-07" db="EMBL/GenBank/DDBJ databases">
        <title>SAR11 Genome Evolution.</title>
        <authorList>
            <person name="Giovannoni S."/>
        </authorList>
    </citation>
    <scope>NUCLEOTIDE SEQUENCE [LARGE SCALE GENOMIC DNA]</scope>
    <source>
        <strain evidence="29 30">HTCC9565</strain>
    </source>
</reference>
<dbReference type="InterPro" id="IPR036950">
    <property type="entry name" value="PBP_transglycosylase"/>
</dbReference>
<evidence type="ECO:0000256" key="2">
    <source>
        <dbReference type="ARBA" id="ARBA00004752"/>
    </source>
</evidence>
<evidence type="ECO:0000256" key="22">
    <source>
        <dbReference type="ARBA" id="ARBA00023316"/>
    </source>
</evidence>
<feature type="domain" description="Glycosyl transferase family 51" evidence="27">
    <location>
        <begin position="56"/>
        <end position="233"/>
    </location>
</feature>
<evidence type="ECO:0000259" key="26">
    <source>
        <dbReference type="Pfam" id="PF00905"/>
    </source>
</evidence>
<keyword evidence="20" id="KW-0046">Antibiotic resistance</keyword>
<dbReference type="RefSeq" id="WP_169036250.1">
    <property type="nucleotide sequence ID" value="NZ_LANA01000002.1"/>
</dbReference>
<keyword evidence="22" id="KW-0961">Cell wall biogenesis/degradation</keyword>
<keyword evidence="8" id="KW-0997">Cell inner membrane</keyword>
<dbReference type="Pfam" id="PF00912">
    <property type="entry name" value="Transgly"/>
    <property type="match status" value="1"/>
</dbReference>
<evidence type="ECO:0000256" key="1">
    <source>
        <dbReference type="ARBA" id="ARBA00004249"/>
    </source>
</evidence>
<evidence type="ECO:0000256" key="17">
    <source>
        <dbReference type="ARBA" id="ARBA00022984"/>
    </source>
</evidence>
<evidence type="ECO:0000256" key="11">
    <source>
        <dbReference type="ARBA" id="ARBA00022676"/>
    </source>
</evidence>
<comment type="pathway">
    <text evidence="2">Cell wall biogenesis; peptidoglycan biosynthesis.</text>
</comment>
<keyword evidence="18" id="KW-1133">Transmembrane helix</keyword>
<dbReference type="PANTHER" id="PTHR32282">
    <property type="entry name" value="BINDING PROTEIN TRANSPEPTIDASE, PUTATIVE-RELATED"/>
    <property type="match status" value="1"/>
</dbReference>
<evidence type="ECO:0000256" key="24">
    <source>
        <dbReference type="ARBA" id="ARBA00044770"/>
    </source>
</evidence>
<feature type="domain" description="Penicillin-binding protein OB-like" evidence="28">
    <location>
        <begin position="321"/>
        <end position="414"/>
    </location>
</feature>
<evidence type="ECO:0000256" key="4">
    <source>
        <dbReference type="ARBA" id="ARBA00007739"/>
    </source>
</evidence>
<evidence type="ECO:0000256" key="7">
    <source>
        <dbReference type="ARBA" id="ARBA00022475"/>
    </source>
</evidence>
<dbReference type="SUPFAM" id="SSF56601">
    <property type="entry name" value="beta-lactamase/transpeptidase-like"/>
    <property type="match status" value="1"/>
</dbReference>
<dbReference type="InterPro" id="IPR023346">
    <property type="entry name" value="Lysozyme-like_dom_sf"/>
</dbReference>
<dbReference type="SUPFAM" id="SSF53955">
    <property type="entry name" value="Lysozyme-like"/>
    <property type="match status" value="1"/>
</dbReference>
<keyword evidence="19" id="KW-0472">Membrane</keyword>
<evidence type="ECO:0000256" key="14">
    <source>
        <dbReference type="ARBA" id="ARBA00022801"/>
    </source>
</evidence>
<keyword evidence="17" id="KW-0573">Peptidoglycan synthesis</keyword>
<evidence type="ECO:0000256" key="12">
    <source>
        <dbReference type="ARBA" id="ARBA00022679"/>
    </source>
</evidence>